<name>A0A1I4MM55_9FIRM</name>
<dbReference type="InterPro" id="IPR004380">
    <property type="entry name" value="Asp_race"/>
</dbReference>
<evidence type="ECO:0000313" key="3">
    <source>
        <dbReference type="EMBL" id="SFM04492.1"/>
    </source>
</evidence>
<comment type="similarity">
    <text evidence="1">Belongs to the aspartate/glutamate racemases family.</text>
</comment>
<evidence type="ECO:0000256" key="1">
    <source>
        <dbReference type="ARBA" id="ARBA00007847"/>
    </source>
</evidence>
<accession>A0A1I4MM55</accession>
<evidence type="ECO:0000256" key="2">
    <source>
        <dbReference type="ARBA" id="ARBA00023235"/>
    </source>
</evidence>
<dbReference type="Pfam" id="PF01177">
    <property type="entry name" value="Asp_Glu_race"/>
    <property type="match status" value="1"/>
</dbReference>
<proteinExistence type="inferred from homology"/>
<dbReference type="PROSITE" id="PS00923">
    <property type="entry name" value="ASP_GLU_RACEMASE_1"/>
    <property type="match status" value="1"/>
</dbReference>
<dbReference type="AlphaFoldDB" id="A0A1I4MM55"/>
<dbReference type="GO" id="GO:0047661">
    <property type="term" value="F:amino-acid racemase activity"/>
    <property type="evidence" value="ECO:0007669"/>
    <property type="project" value="InterPro"/>
</dbReference>
<reference evidence="4" key="1">
    <citation type="submission" date="2016-10" db="EMBL/GenBank/DDBJ databases">
        <authorList>
            <person name="Varghese N."/>
            <person name="Submissions S."/>
        </authorList>
    </citation>
    <scope>NUCLEOTIDE SEQUENCE [LARGE SCALE GENOMIC DNA]</scope>
    <source>
        <strain evidence="4">DSM 13327</strain>
    </source>
</reference>
<dbReference type="InterPro" id="IPR033134">
    <property type="entry name" value="Asp/Glu_racemase_AS_2"/>
</dbReference>
<dbReference type="STRING" id="1123291.SAMN04490355_103547"/>
<dbReference type="SUPFAM" id="SSF53681">
    <property type="entry name" value="Aspartate/glutamate racemase"/>
    <property type="match status" value="2"/>
</dbReference>
<gene>
    <name evidence="3" type="ORF">SAMN04490355_103547</name>
</gene>
<dbReference type="InterPro" id="IPR018187">
    <property type="entry name" value="Asp/Glu_racemase_AS_1"/>
</dbReference>
<sequence>MKTCGIVGGMGPEATALFYMKVIKQFVHTNGYPPILMYSVPEPFQIADCFLQRNQEGDLLEKLVIEGIETVHEKVDFCVIPCNTAHIYINSIREVSKVPVFSIVEETCRHLKLHKVKKVGILATTASIENQLYIKPLYENNIAPILPLLHQQKIVSEIIYRLVKGEILASDKTALLRIIKDLKDMGAECVILACTDLPILLSQDDINFPLFDTLDILADVAKNAIIGKYTLGSTLSTA</sequence>
<dbReference type="OrthoDB" id="9803739at2"/>
<dbReference type="NCBIfam" id="TIGR00035">
    <property type="entry name" value="asp_race"/>
    <property type="match status" value="1"/>
</dbReference>
<keyword evidence="2" id="KW-0413">Isomerase</keyword>
<dbReference type="InterPro" id="IPR015942">
    <property type="entry name" value="Asp/Glu/hydantoin_racemase"/>
</dbReference>
<dbReference type="EMBL" id="FOTS01000035">
    <property type="protein sequence ID" value="SFM04492.1"/>
    <property type="molecule type" value="Genomic_DNA"/>
</dbReference>
<dbReference type="Gene3D" id="3.40.50.1860">
    <property type="match status" value="2"/>
</dbReference>
<dbReference type="PROSITE" id="PS00924">
    <property type="entry name" value="ASP_GLU_RACEMASE_2"/>
    <property type="match status" value="1"/>
</dbReference>
<organism evidence="3 4">
    <name type="scientific">Pelosinus propionicus DSM 13327</name>
    <dbReference type="NCBI Taxonomy" id="1123291"/>
    <lineage>
        <taxon>Bacteria</taxon>
        <taxon>Bacillati</taxon>
        <taxon>Bacillota</taxon>
        <taxon>Negativicutes</taxon>
        <taxon>Selenomonadales</taxon>
        <taxon>Sporomusaceae</taxon>
        <taxon>Pelosinus</taxon>
    </lineage>
</organism>
<protein>
    <submittedName>
        <fullName evidence="3">Aspartate racemase</fullName>
    </submittedName>
</protein>
<dbReference type="RefSeq" id="WP_090940069.1">
    <property type="nucleotide sequence ID" value="NZ_FOTS01000035.1"/>
</dbReference>
<dbReference type="PANTHER" id="PTHR21198">
    <property type="entry name" value="GLUTAMATE RACEMASE"/>
    <property type="match status" value="1"/>
</dbReference>
<dbReference type="PANTHER" id="PTHR21198:SF7">
    <property type="entry name" value="ASPARTATE-GLUTAMATE RACEMASE FAMILY"/>
    <property type="match status" value="1"/>
</dbReference>
<dbReference type="Proteomes" id="UP000199520">
    <property type="component" value="Unassembled WGS sequence"/>
</dbReference>
<evidence type="ECO:0000313" key="4">
    <source>
        <dbReference type="Proteomes" id="UP000199520"/>
    </source>
</evidence>
<dbReference type="InterPro" id="IPR001920">
    <property type="entry name" value="Asp/Glu_race"/>
</dbReference>
<keyword evidence="4" id="KW-1185">Reference proteome</keyword>